<comment type="caution">
    <text evidence="1">The sequence shown here is derived from an EMBL/GenBank/DDBJ whole genome shotgun (WGS) entry which is preliminary data.</text>
</comment>
<protein>
    <submittedName>
        <fullName evidence="1">Uncharacterized protein</fullName>
    </submittedName>
</protein>
<accession>X0S4C6</accession>
<name>X0S4C6_9ZZZZ</name>
<organism evidence="1">
    <name type="scientific">marine sediment metagenome</name>
    <dbReference type="NCBI Taxonomy" id="412755"/>
    <lineage>
        <taxon>unclassified sequences</taxon>
        <taxon>metagenomes</taxon>
        <taxon>ecological metagenomes</taxon>
    </lineage>
</organism>
<dbReference type="AlphaFoldDB" id="X0S4C6"/>
<feature type="non-terminal residue" evidence="1">
    <location>
        <position position="40"/>
    </location>
</feature>
<reference evidence="1" key="1">
    <citation type="journal article" date="2014" name="Front. Microbiol.">
        <title>High frequency of phylogenetically diverse reductive dehalogenase-homologous genes in deep subseafloor sedimentary metagenomes.</title>
        <authorList>
            <person name="Kawai M."/>
            <person name="Futagami T."/>
            <person name="Toyoda A."/>
            <person name="Takaki Y."/>
            <person name="Nishi S."/>
            <person name="Hori S."/>
            <person name="Arai W."/>
            <person name="Tsubouchi T."/>
            <person name="Morono Y."/>
            <person name="Uchiyama I."/>
            <person name="Ito T."/>
            <person name="Fujiyama A."/>
            <person name="Inagaki F."/>
            <person name="Takami H."/>
        </authorList>
    </citation>
    <scope>NUCLEOTIDE SEQUENCE</scope>
    <source>
        <strain evidence="1">Expedition CK06-06</strain>
    </source>
</reference>
<evidence type="ECO:0000313" key="1">
    <source>
        <dbReference type="EMBL" id="GAF70782.1"/>
    </source>
</evidence>
<sequence>MVKKIKKFFKKKYEIPYCKNCQFWVEFSDEIVSISRKENE</sequence>
<gene>
    <name evidence="1" type="ORF">S01H1_10319</name>
</gene>
<proteinExistence type="predicted"/>
<dbReference type="EMBL" id="BARS01005272">
    <property type="protein sequence ID" value="GAF70782.1"/>
    <property type="molecule type" value="Genomic_DNA"/>
</dbReference>